<keyword evidence="3 6" id="KW-0732">Signal</keyword>
<dbReference type="PROSITE" id="PS51387">
    <property type="entry name" value="FAD_PCMH"/>
    <property type="match status" value="1"/>
</dbReference>
<reference evidence="8 9" key="1">
    <citation type="submission" date="2024-02" db="EMBL/GenBank/DDBJ databases">
        <title>First draft genome assembly of two strains of Seiridium cardinale.</title>
        <authorList>
            <person name="Emiliani G."/>
            <person name="Scali E."/>
        </authorList>
    </citation>
    <scope>NUCLEOTIDE SEQUENCE [LARGE SCALE GENOMIC DNA]</scope>
    <source>
        <strain evidence="8 9">BM-138-000479</strain>
    </source>
</reference>
<feature type="signal peptide" evidence="6">
    <location>
        <begin position="1"/>
        <end position="20"/>
    </location>
</feature>
<name>A0ABR2XH80_9PEZI</name>
<dbReference type="InterPro" id="IPR050416">
    <property type="entry name" value="FAD-linked_Oxidoreductase"/>
</dbReference>
<sequence length="488" mass="52548">MRFETFVPIVLANLASAACASNNVSALFAGHLSPDAGIYYPSDADYAQEITQRHTLFDDPSYYAAIKPATVEDVQNIVKIANEHNISYLATGGAHGANIGFAKVRNAIDIDLGNFNFTTLDTDTNLLTVGAANSFSDFFDLLYNAGKEIQTGNAPCVNMIGATVGAGVGPLQGLHGLIIDALRSVVIVTASGDALNASSTENPDLFWAIRGAGANFGIITQATYEVHDATNNGQLINADFAFSGAANGSLWELLNSWDSDEVYPKEMGMSIIAGFNHTSGLATISANVAFFGPYEAAKPYLDQLVAVGPLLWQNESVGWNVVTNIAGFGNAKNACIRGSYNNHFMVGVKQTDVAAYTSFFNDFAAWNLDRPWFGGSLVFQRYNAAAAQALPESERGAYPWRDIGTLIAFDNVYDNSSHDDEVNAFFIPEREKLYAASGFDSPHIYLNYGYGDEGPEAWYGPSLPRLISLKQQWDPQGKFGPANPVPLS</sequence>
<dbReference type="InterPro" id="IPR036318">
    <property type="entry name" value="FAD-bd_PCMH-like_sf"/>
</dbReference>
<keyword evidence="9" id="KW-1185">Reference proteome</keyword>
<dbReference type="InterPro" id="IPR012951">
    <property type="entry name" value="BBE"/>
</dbReference>
<evidence type="ECO:0000256" key="4">
    <source>
        <dbReference type="ARBA" id="ARBA00022827"/>
    </source>
</evidence>
<dbReference type="Pfam" id="PF08031">
    <property type="entry name" value="BBE"/>
    <property type="match status" value="1"/>
</dbReference>
<dbReference type="InterPro" id="IPR016169">
    <property type="entry name" value="FAD-bd_PCMH_sub2"/>
</dbReference>
<evidence type="ECO:0000259" key="7">
    <source>
        <dbReference type="PROSITE" id="PS51387"/>
    </source>
</evidence>
<dbReference type="EMBL" id="JARVKM010000055">
    <property type="protein sequence ID" value="KAK9772991.1"/>
    <property type="molecule type" value="Genomic_DNA"/>
</dbReference>
<proteinExistence type="inferred from homology"/>
<dbReference type="Proteomes" id="UP001465668">
    <property type="component" value="Unassembled WGS sequence"/>
</dbReference>
<gene>
    <name evidence="8" type="ORF">SCAR479_10321</name>
</gene>
<dbReference type="Gene3D" id="3.30.465.10">
    <property type="match status" value="1"/>
</dbReference>
<dbReference type="Pfam" id="PF01565">
    <property type="entry name" value="FAD_binding_4"/>
    <property type="match status" value="1"/>
</dbReference>
<dbReference type="InterPro" id="IPR016166">
    <property type="entry name" value="FAD-bd_PCMH"/>
</dbReference>
<organism evidence="8 9">
    <name type="scientific">Seiridium cardinale</name>
    <dbReference type="NCBI Taxonomy" id="138064"/>
    <lineage>
        <taxon>Eukaryota</taxon>
        <taxon>Fungi</taxon>
        <taxon>Dikarya</taxon>
        <taxon>Ascomycota</taxon>
        <taxon>Pezizomycotina</taxon>
        <taxon>Sordariomycetes</taxon>
        <taxon>Xylariomycetidae</taxon>
        <taxon>Amphisphaeriales</taxon>
        <taxon>Sporocadaceae</taxon>
        <taxon>Seiridium</taxon>
    </lineage>
</organism>
<dbReference type="InterPro" id="IPR006094">
    <property type="entry name" value="Oxid_FAD_bind_N"/>
</dbReference>
<keyword evidence="5" id="KW-0560">Oxidoreductase</keyword>
<keyword evidence="2" id="KW-0285">Flavoprotein</keyword>
<dbReference type="Gene3D" id="3.40.462.20">
    <property type="match status" value="1"/>
</dbReference>
<comment type="caution">
    <text evidence="8">The sequence shown here is derived from an EMBL/GenBank/DDBJ whole genome shotgun (WGS) entry which is preliminary data.</text>
</comment>
<evidence type="ECO:0000256" key="5">
    <source>
        <dbReference type="ARBA" id="ARBA00023002"/>
    </source>
</evidence>
<evidence type="ECO:0000256" key="2">
    <source>
        <dbReference type="ARBA" id="ARBA00022630"/>
    </source>
</evidence>
<dbReference type="PANTHER" id="PTHR42973">
    <property type="entry name" value="BINDING OXIDOREDUCTASE, PUTATIVE (AFU_ORTHOLOGUE AFUA_1G17690)-RELATED"/>
    <property type="match status" value="1"/>
</dbReference>
<evidence type="ECO:0000256" key="1">
    <source>
        <dbReference type="ARBA" id="ARBA00005466"/>
    </source>
</evidence>
<evidence type="ECO:0000313" key="9">
    <source>
        <dbReference type="Proteomes" id="UP001465668"/>
    </source>
</evidence>
<dbReference type="PANTHER" id="PTHR42973:SF32">
    <property type="entry name" value="FAD-LINKED OXIDOREDUCTASE AFOF"/>
    <property type="match status" value="1"/>
</dbReference>
<feature type="domain" description="FAD-binding PCMH-type" evidence="7">
    <location>
        <begin position="56"/>
        <end position="229"/>
    </location>
</feature>
<comment type="similarity">
    <text evidence="1">Belongs to the oxygen-dependent FAD-linked oxidoreductase family.</text>
</comment>
<feature type="chain" id="PRO_5045635288" evidence="6">
    <location>
        <begin position="21"/>
        <end position="488"/>
    </location>
</feature>
<evidence type="ECO:0000256" key="3">
    <source>
        <dbReference type="ARBA" id="ARBA00022729"/>
    </source>
</evidence>
<evidence type="ECO:0000256" key="6">
    <source>
        <dbReference type="SAM" id="SignalP"/>
    </source>
</evidence>
<dbReference type="SUPFAM" id="SSF56176">
    <property type="entry name" value="FAD-binding/transporter-associated domain-like"/>
    <property type="match status" value="1"/>
</dbReference>
<dbReference type="PROSITE" id="PS51257">
    <property type="entry name" value="PROKAR_LIPOPROTEIN"/>
    <property type="match status" value="1"/>
</dbReference>
<keyword evidence="4" id="KW-0274">FAD</keyword>
<protein>
    <submittedName>
        <fullName evidence="8">FAD-binding PCMH-type domain-containing protein</fullName>
    </submittedName>
</protein>
<accession>A0ABR2XH80</accession>
<evidence type="ECO:0000313" key="8">
    <source>
        <dbReference type="EMBL" id="KAK9772991.1"/>
    </source>
</evidence>